<reference evidence="2" key="2">
    <citation type="journal article" date="2018" name="Plant J.">
        <title>The Sorghum bicolor reference genome: improved assembly, gene annotations, a transcriptome atlas, and signatures of genome organization.</title>
        <authorList>
            <person name="McCormick R.F."/>
            <person name="Truong S.K."/>
            <person name="Sreedasyam A."/>
            <person name="Jenkins J."/>
            <person name="Shu S."/>
            <person name="Sims D."/>
            <person name="Kennedy M."/>
            <person name="Amirebrahimi M."/>
            <person name="Weers B.D."/>
            <person name="McKinley B."/>
            <person name="Mattison A."/>
            <person name="Morishige D.T."/>
            <person name="Grimwood J."/>
            <person name="Schmutz J."/>
            <person name="Mullet J.E."/>
        </authorList>
    </citation>
    <scope>NUCLEOTIDE SEQUENCE [LARGE SCALE GENOMIC DNA]</scope>
    <source>
        <strain evidence="2">cv. BTx623</strain>
    </source>
</reference>
<accession>A0A1W0W2M2</accession>
<organism evidence="1 2">
    <name type="scientific">Sorghum bicolor</name>
    <name type="common">Sorghum</name>
    <name type="synonym">Sorghum vulgare</name>
    <dbReference type="NCBI Taxonomy" id="4558"/>
    <lineage>
        <taxon>Eukaryota</taxon>
        <taxon>Viridiplantae</taxon>
        <taxon>Streptophyta</taxon>
        <taxon>Embryophyta</taxon>
        <taxon>Tracheophyta</taxon>
        <taxon>Spermatophyta</taxon>
        <taxon>Magnoliopsida</taxon>
        <taxon>Liliopsida</taxon>
        <taxon>Poales</taxon>
        <taxon>Poaceae</taxon>
        <taxon>PACMAD clade</taxon>
        <taxon>Panicoideae</taxon>
        <taxon>Andropogonodae</taxon>
        <taxon>Andropogoneae</taxon>
        <taxon>Sorghinae</taxon>
        <taxon>Sorghum</taxon>
    </lineage>
</organism>
<evidence type="ECO:0000313" key="1">
    <source>
        <dbReference type="EMBL" id="OQU88627.1"/>
    </source>
</evidence>
<dbReference type="Proteomes" id="UP000000768">
    <property type="component" value="Chromosome 2"/>
</dbReference>
<dbReference type="InParanoid" id="A0A1W0W2M2"/>
<dbReference type="Gramene" id="OQU88627">
    <property type="protein sequence ID" value="OQU88627"/>
    <property type="gene ID" value="SORBI_3002G064450"/>
</dbReference>
<dbReference type="AlphaFoldDB" id="A0A1W0W2M2"/>
<sequence>MHQKLHIKSPVQYNNACMLTSAAEQDTDTSIVIMSLYSCLR</sequence>
<name>A0A1W0W2M2_SORBI</name>
<protein>
    <submittedName>
        <fullName evidence="1">Uncharacterized protein</fullName>
    </submittedName>
</protein>
<gene>
    <name evidence="1" type="ORF">SORBI_3002G064450</name>
</gene>
<proteinExistence type="predicted"/>
<keyword evidence="2" id="KW-1185">Reference proteome</keyword>
<reference evidence="1 2" key="1">
    <citation type="journal article" date="2009" name="Nature">
        <title>The Sorghum bicolor genome and the diversification of grasses.</title>
        <authorList>
            <person name="Paterson A.H."/>
            <person name="Bowers J.E."/>
            <person name="Bruggmann R."/>
            <person name="Dubchak I."/>
            <person name="Grimwood J."/>
            <person name="Gundlach H."/>
            <person name="Haberer G."/>
            <person name="Hellsten U."/>
            <person name="Mitros T."/>
            <person name="Poliakov A."/>
            <person name="Schmutz J."/>
            <person name="Spannagl M."/>
            <person name="Tang H."/>
            <person name="Wang X."/>
            <person name="Wicker T."/>
            <person name="Bharti A.K."/>
            <person name="Chapman J."/>
            <person name="Feltus F.A."/>
            <person name="Gowik U."/>
            <person name="Grigoriev I.V."/>
            <person name="Lyons E."/>
            <person name="Maher C.A."/>
            <person name="Martis M."/>
            <person name="Narechania A."/>
            <person name="Otillar R.P."/>
            <person name="Penning B.W."/>
            <person name="Salamov A.A."/>
            <person name="Wang Y."/>
            <person name="Zhang L."/>
            <person name="Carpita N.C."/>
            <person name="Freeling M."/>
            <person name="Gingle A.R."/>
            <person name="Hash C.T."/>
            <person name="Keller B."/>
            <person name="Klein P."/>
            <person name="Kresovich S."/>
            <person name="McCann M.C."/>
            <person name="Ming R."/>
            <person name="Peterson D.G."/>
            <person name="Mehboob-ur-Rahman"/>
            <person name="Ware D."/>
            <person name="Westhoff P."/>
            <person name="Mayer K.F."/>
            <person name="Messing J."/>
            <person name="Rokhsar D.S."/>
        </authorList>
    </citation>
    <scope>NUCLEOTIDE SEQUENCE [LARGE SCALE GENOMIC DNA]</scope>
    <source>
        <strain evidence="2">cv. BTx623</strain>
    </source>
</reference>
<dbReference type="EMBL" id="CM000761">
    <property type="protein sequence ID" value="OQU88627.1"/>
    <property type="molecule type" value="Genomic_DNA"/>
</dbReference>
<evidence type="ECO:0000313" key="2">
    <source>
        <dbReference type="Proteomes" id="UP000000768"/>
    </source>
</evidence>